<protein>
    <submittedName>
        <fullName evidence="6">Putative transcriptional regulator</fullName>
    </submittedName>
</protein>
<dbReference type="AlphaFoldDB" id="Q1I9S0"/>
<dbReference type="KEGG" id="pen:PSEEN2826"/>
<evidence type="ECO:0000256" key="1">
    <source>
        <dbReference type="ARBA" id="ARBA00009437"/>
    </source>
</evidence>
<dbReference type="GO" id="GO:0006351">
    <property type="term" value="P:DNA-templated transcription"/>
    <property type="evidence" value="ECO:0007669"/>
    <property type="project" value="TreeGrafter"/>
</dbReference>
<dbReference type="SUPFAM" id="SSF53850">
    <property type="entry name" value="Periplasmic binding protein-like II"/>
    <property type="match status" value="1"/>
</dbReference>
<dbReference type="HOGENOM" id="CLU_846944_0_0_6"/>
<dbReference type="InterPro" id="IPR058163">
    <property type="entry name" value="LysR-type_TF_proteobact-type"/>
</dbReference>
<keyword evidence="4" id="KW-0804">Transcription</keyword>
<dbReference type="EMBL" id="CT573326">
    <property type="protein sequence ID" value="CAK15604.1"/>
    <property type="molecule type" value="Genomic_DNA"/>
</dbReference>
<dbReference type="Pfam" id="PF00126">
    <property type="entry name" value="HTH_1"/>
    <property type="match status" value="1"/>
</dbReference>
<keyword evidence="2" id="KW-0805">Transcription regulation</keyword>
<evidence type="ECO:0000256" key="3">
    <source>
        <dbReference type="ARBA" id="ARBA00023125"/>
    </source>
</evidence>
<dbReference type="STRING" id="384676.PSEEN2826"/>
<dbReference type="InterPro" id="IPR005119">
    <property type="entry name" value="LysR_subst-bd"/>
</dbReference>
<dbReference type="InterPro" id="IPR000847">
    <property type="entry name" value="LysR_HTH_N"/>
</dbReference>
<dbReference type="GO" id="GO:0003700">
    <property type="term" value="F:DNA-binding transcription factor activity"/>
    <property type="evidence" value="ECO:0007669"/>
    <property type="project" value="InterPro"/>
</dbReference>
<dbReference type="Gene3D" id="3.40.190.10">
    <property type="entry name" value="Periplasmic binding protein-like II"/>
    <property type="match status" value="2"/>
</dbReference>
<dbReference type="PANTHER" id="PTHR30537:SF3">
    <property type="entry name" value="TRANSCRIPTIONAL REGULATORY PROTEIN"/>
    <property type="match status" value="1"/>
</dbReference>
<dbReference type="Pfam" id="PF03466">
    <property type="entry name" value="LysR_substrate"/>
    <property type="match status" value="1"/>
</dbReference>
<accession>Q1I9S0</accession>
<evidence type="ECO:0000256" key="4">
    <source>
        <dbReference type="ARBA" id="ARBA00023163"/>
    </source>
</evidence>
<dbReference type="Proteomes" id="UP000000658">
    <property type="component" value="Chromosome"/>
</dbReference>
<dbReference type="InterPro" id="IPR036388">
    <property type="entry name" value="WH-like_DNA-bd_sf"/>
</dbReference>
<evidence type="ECO:0000313" key="6">
    <source>
        <dbReference type="EMBL" id="CAK15604.1"/>
    </source>
</evidence>
<dbReference type="eggNOG" id="COG0583">
    <property type="taxonomic scope" value="Bacteria"/>
</dbReference>
<evidence type="ECO:0000256" key="2">
    <source>
        <dbReference type="ARBA" id="ARBA00023015"/>
    </source>
</evidence>
<name>Q1I9S0_PSEE4</name>
<organism evidence="6 7">
    <name type="scientific">Pseudomonas entomophila (strain L48)</name>
    <dbReference type="NCBI Taxonomy" id="384676"/>
    <lineage>
        <taxon>Bacteria</taxon>
        <taxon>Pseudomonadati</taxon>
        <taxon>Pseudomonadota</taxon>
        <taxon>Gammaproteobacteria</taxon>
        <taxon>Pseudomonadales</taxon>
        <taxon>Pseudomonadaceae</taxon>
        <taxon>Pseudomonas</taxon>
    </lineage>
</organism>
<comment type="similarity">
    <text evidence="1">Belongs to the LysR transcriptional regulatory family.</text>
</comment>
<evidence type="ECO:0000313" key="7">
    <source>
        <dbReference type="Proteomes" id="UP000000658"/>
    </source>
</evidence>
<sequence>MPIDLSRGRAPESAVPVVRPQVPLALDEQTLDCFVITARCGCFMQAARRLNLKPVALRKRLAVLEARLGYGLFINRNNTPVLSQQGERLLLALQAREPNEPAPARAQISPVRLAVTEPLLQDLLGRSLINLVRQHAGMRLEVVTLDGRQSPGQEVDVALWLGDLRAPDLFEMPAEALATLEYLPHIAKRYVREANRPGSLADLQDYMLVQWQGEEGVAALAQWQALLAGRAAGVTCIQGYEMYCQLIKCSASVGLLPHYAGHLDRGLLALPGLFQAPMRRRVWLAVNADTEGDPLVQVMAGAIRAAFDERREWFKDAAIPL</sequence>
<feature type="domain" description="HTH lysR-type" evidence="5">
    <location>
        <begin position="26"/>
        <end position="83"/>
    </location>
</feature>
<dbReference type="Gene3D" id="1.10.10.10">
    <property type="entry name" value="Winged helix-like DNA-binding domain superfamily/Winged helix DNA-binding domain"/>
    <property type="match status" value="1"/>
</dbReference>
<dbReference type="OrthoDB" id="7007402at2"/>
<dbReference type="PROSITE" id="PS50931">
    <property type="entry name" value="HTH_LYSR"/>
    <property type="match status" value="1"/>
</dbReference>
<dbReference type="GO" id="GO:0043565">
    <property type="term" value="F:sequence-specific DNA binding"/>
    <property type="evidence" value="ECO:0007669"/>
    <property type="project" value="TreeGrafter"/>
</dbReference>
<gene>
    <name evidence="6" type="ordered locus">PSEEN2826</name>
</gene>
<reference evidence="6 7" key="1">
    <citation type="journal article" date="2006" name="Nat. Biotechnol.">
        <title>Complete genome sequence of the entomopathogenic and metabolically versatile soil bacterium Pseudomonas entomophila.</title>
        <authorList>
            <person name="Vodovar N."/>
            <person name="Vallenet D."/>
            <person name="Cruveiller S."/>
            <person name="Rouy Z."/>
            <person name="Barbe V."/>
            <person name="Acosta C."/>
            <person name="Cattolico L."/>
            <person name="Jubin C."/>
            <person name="Lajus A."/>
            <person name="Segurens B."/>
            <person name="Vacherie B."/>
            <person name="Wincker P."/>
            <person name="Weissenbach J."/>
            <person name="Lemaitre B."/>
            <person name="Medigue C."/>
            <person name="Boccard F."/>
        </authorList>
    </citation>
    <scope>NUCLEOTIDE SEQUENCE [LARGE SCALE GENOMIC DNA]</scope>
    <source>
        <strain evidence="6 7">L48</strain>
    </source>
</reference>
<proteinExistence type="inferred from homology"/>
<dbReference type="InterPro" id="IPR036390">
    <property type="entry name" value="WH_DNA-bd_sf"/>
</dbReference>
<dbReference type="PANTHER" id="PTHR30537">
    <property type="entry name" value="HTH-TYPE TRANSCRIPTIONAL REGULATOR"/>
    <property type="match status" value="1"/>
</dbReference>
<keyword evidence="3" id="KW-0238">DNA-binding</keyword>
<evidence type="ECO:0000259" key="5">
    <source>
        <dbReference type="PROSITE" id="PS50931"/>
    </source>
</evidence>
<dbReference type="SUPFAM" id="SSF46785">
    <property type="entry name" value="Winged helix' DNA-binding domain"/>
    <property type="match status" value="1"/>
</dbReference>